<comment type="caution">
    <text evidence="1">The sequence shown here is derived from an EMBL/GenBank/DDBJ whole genome shotgun (WGS) entry which is preliminary data.</text>
</comment>
<reference evidence="1 2" key="1">
    <citation type="journal article" date="2012" name="J. Bacteriol.">
        <title>Draft genome sequence of the nitrophenol-degrading actinomycete Rhodococcus imtechensis RKJ300.</title>
        <authorList>
            <person name="Vikram S."/>
            <person name="Kumar S."/>
            <person name="Subramanian S."/>
            <person name="Raghava G.P."/>
        </authorList>
    </citation>
    <scope>NUCLEOTIDE SEQUENCE [LARGE SCALE GENOMIC DNA]</scope>
    <source>
        <strain evidence="1 2">RKJ300</strain>
    </source>
</reference>
<gene>
    <name evidence="1" type="ORF">W59_21873</name>
</gene>
<organism evidence="1 2">
    <name type="scientific">Rhodococcus opacus RKJ300 = JCM 13270</name>
    <dbReference type="NCBI Taxonomy" id="1165867"/>
    <lineage>
        <taxon>Bacteria</taxon>
        <taxon>Bacillati</taxon>
        <taxon>Actinomycetota</taxon>
        <taxon>Actinomycetes</taxon>
        <taxon>Mycobacteriales</taxon>
        <taxon>Nocardiaceae</taxon>
        <taxon>Rhodococcus</taxon>
    </lineage>
</organism>
<proteinExistence type="predicted"/>
<dbReference type="EMBL" id="AJJH01000121">
    <property type="protein sequence ID" value="EID77814.1"/>
    <property type="molecule type" value="Genomic_DNA"/>
</dbReference>
<dbReference type="PATRIC" id="fig|1165867.3.peg.4466"/>
<protein>
    <submittedName>
        <fullName evidence="1">Glutamate dehydrogenase (NAD(P)+)</fullName>
    </submittedName>
</protein>
<sequence length="48" mass="5195">MGPEREAFTSTGVEVVRGLCVFMQNASRSHVIGVGQVARCMRRGGLFP</sequence>
<evidence type="ECO:0000313" key="1">
    <source>
        <dbReference type="EMBL" id="EID77814.1"/>
    </source>
</evidence>
<accession>I0WN48</accession>
<dbReference type="AlphaFoldDB" id="I0WN48"/>
<evidence type="ECO:0000313" key="2">
    <source>
        <dbReference type="Proteomes" id="UP000006447"/>
    </source>
</evidence>
<dbReference type="Proteomes" id="UP000006447">
    <property type="component" value="Unassembled WGS sequence"/>
</dbReference>
<name>I0WN48_RHOOP</name>